<organism evidence="2 3">
    <name type="scientific">Brachionus plicatilis</name>
    <name type="common">Marine rotifer</name>
    <name type="synonym">Brachionus muelleri</name>
    <dbReference type="NCBI Taxonomy" id="10195"/>
    <lineage>
        <taxon>Eukaryota</taxon>
        <taxon>Metazoa</taxon>
        <taxon>Spiralia</taxon>
        <taxon>Gnathifera</taxon>
        <taxon>Rotifera</taxon>
        <taxon>Eurotatoria</taxon>
        <taxon>Monogononta</taxon>
        <taxon>Pseudotrocha</taxon>
        <taxon>Ploima</taxon>
        <taxon>Brachionidae</taxon>
        <taxon>Brachionus</taxon>
    </lineage>
</organism>
<dbReference type="OrthoDB" id="10232727at2759"/>
<gene>
    <name evidence="2" type="ORF">BpHYR1_010810</name>
</gene>
<dbReference type="CDD" id="cd21451">
    <property type="entry name" value="DLC-like_TCTEX1D"/>
    <property type="match status" value="1"/>
</dbReference>
<protein>
    <submittedName>
        <fullName evidence="2">Uncharacterized protein</fullName>
    </submittedName>
</protein>
<accession>A0A3M7Q4D4</accession>
<dbReference type="InterPro" id="IPR005334">
    <property type="entry name" value="Tctex-1-like"/>
</dbReference>
<keyword evidence="3" id="KW-1185">Reference proteome</keyword>
<reference evidence="2 3" key="1">
    <citation type="journal article" date="2018" name="Sci. Rep.">
        <title>Genomic signatures of local adaptation to the degree of environmental predictability in rotifers.</title>
        <authorList>
            <person name="Franch-Gras L."/>
            <person name="Hahn C."/>
            <person name="Garcia-Roger E.M."/>
            <person name="Carmona M.J."/>
            <person name="Serra M."/>
            <person name="Gomez A."/>
        </authorList>
    </citation>
    <scope>NUCLEOTIDE SEQUENCE [LARGE SCALE GENOMIC DNA]</scope>
    <source>
        <strain evidence="2">HYR1</strain>
    </source>
</reference>
<sequence length="356" mass="40894">MTSMSYTTSSSETEDFCSDNELKEFVKNEGLVDSKVTDLGKIAVSMNNYVNYDKAKKSPKKQDRLDDTATSDEFTNYVELKSETESQITFQSQDAFSISGEKIDQGSKIEITIQRQKDIEIFESSKSAQESAILAKPSADEKFEEQNYEMENTETIQKENTEEINDQMQEEKSGDYWQDNTDENYYYLEEENKAYQMPNTSAEIQDTFEVEEANQGENPEDKFEAPNAVALSEEDTSLNTSIEADFQDEYNSVIVKEQSIRIQEMLKKNLVCEMSSFFEKDLNAEKVFFLANSIKDELKKEFTNHKILVNVTIGENLNYNFQMGVECLLNPSDICGYYAFQNENIQLIASAYAFIY</sequence>
<comment type="similarity">
    <text evidence="1">Belongs to the dynein light chain Tctex-type family.</text>
</comment>
<dbReference type="Proteomes" id="UP000276133">
    <property type="component" value="Unassembled WGS sequence"/>
</dbReference>
<evidence type="ECO:0000313" key="3">
    <source>
        <dbReference type="Proteomes" id="UP000276133"/>
    </source>
</evidence>
<dbReference type="EMBL" id="REGN01007595">
    <property type="protein sequence ID" value="RNA05825.1"/>
    <property type="molecule type" value="Genomic_DNA"/>
</dbReference>
<evidence type="ECO:0000313" key="2">
    <source>
        <dbReference type="EMBL" id="RNA05825.1"/>
    </source>
</evidence>
<dbReference type="Gene3D" id="3.30.1140.40">
    <property type="entry name" value="Tctex-1"/>
    <property type="match status" value="1"/>
</dbReference>
<proteinExistence type="inferred from homology"/>
<evidence type="ECO:0000256" key="1">
    <source>
        <dbReference type="ARBA" id="ARBA00005361"/>
    </source>
</evidence>
<dbReference type="Pfam" id="PF03645">
    <property type="entry name" value="Tctex-1"/>
    <property type="match status" value="1"/>
</dbReference>
<name>A0A3M7Q4D4_BRAPC</name>
<dbReference type="InterPro" id="IPR038586">
    <property type="entry name" value="Tctex-1-like_sf"/>
</dbReference>
<dbReference type="AlphaFoldDB" id="A0A3M7Q4D4"/>
<comment type="caution">
    <text evidence="2">The sequence shown here is derived from an EMBL/GenBank/DDBJ whole genome shotgun (WGS) entry which is preliminary data.</text>
</comment>